<reference evidence="1" key="1">
    <citation type="submission" date="2021-12" db="EMBL/GenBank/DDBJ databases">
        <authorList>
            <person name="King R."/>
        </authorList>
    </citation>
    <scope>NUCLEOTIDE SEQUENCE</scope>
</reference>
<gene>
    <name evidence="1" type="ORF">DIATSA_LOCUS7975</name>
</gene>
<dbReference type="OrthoDB" id="10036512at2759"/>
<reference evidence="1" key="2">
    <citation type="submission" date="2022-10" db="EMBL/GenBank/DDBJ databases">
        <authorList>
            <consortium name="ENA_rothamsted_submissions"/>
            <consortium name="culmorum"/>
            <person name="King R."/>
        </authorList>
    </citation>
    <scope>NUCLEOTIDE SEQUENCE</scope>
</reference>
<evidence type="ECO:0000313" key="2">
    <source>
        <dbReference type="Proteomes" id="UP001153714"/>
    </source>
</evidence>
<keyword evidence="2" id="KW-1185">Reference proteome</keyword>
<dbReference type="Proteomes" id="UP001153714">
    <property type="component" value="Chromosome 21"/>
</dbReference>
<dbReference type="AlphaFoldDB" id="A0A9N9R5Z1"/>
<dbReference type="EMBL" id="OU893352">
    <property type="protein sequence ID" value="CAG9790306.1"/>
    <property type="molecule type" value="Genomic_DNA"/>
</dbReference>
<organism evidence="1 2">
    <name type="scientific">Diatraea saccharalis</name>
    <name type="common">sugarcane borer</name>
    <dbReference type="NCBI Taxonomy" id="40085"/>
    <lineage>
        <taxon>Eukaryota</taxon>
        <taxon>Metazoa</taxon>
        <taxon>Ecdysozoa</taxon>
        <taxon>Arthropoda</taxon>
        <taxon>Hexapoda</taxon>
        <taxon>Insecta</taxon>
        <taxon>Pterygota</taxon>
        <taxon>Neoptera</taxon>
        <taxon>Endopterygota</taxon>
        <taxon>Lepidoptera</taxon>
        <taxon>Glossata</taxon>
        <taxon>Ditrysia</taxon>
        <taxon>Pyraloidea</taxon>
        <taxon>Crambidae</taxon>
        <taxon>Crambinae</taxon>
        <taxon>Diatraea</taxon>
    </lineage>
</organism>
<protein>
    <submittedName>
        <fullName evidence="1">Uncharacterized protein</fullName>
    </submittedName>
</protein>
<evidence type="ECO:0000313" key="1">
    <source>
        <dbReference type="EMBL" id="CAG9790306.1"/>
    </source>
</evidence>
<sequence>MSKIKRLLRSHNMPLEQIAKRLGEKAADEKFDNNVNISKKNNKAIRDGRIKIIFVFNRAVSTCLRDSCFVTFSADIIVVKSIEIKAKSDFYTLHCSSFLNKTDFYKEPIESSKLGIYMVSGKKNVIVNSNDLSKKCLLLPNFDNNDHSFICVTYVSMNLHY</sequence>
<accession>A0A9N9R5Z1</accession>
<proteinExistence type="predicted"/>
<name>A0A9N9R5Z1_9NEOP</name>